<dbReference type="EMBL" id="CP127294">
    <property type="protein sequence ID" value="WIX81362.1"/>
    <property type="molecule type" value="Genomic_DNA"/>
</dbReference>
<proteinExistence type="predicted"/>
<dbReference type="Proteomes" id="UP001236014">
    <property type="component" value="Chromosome"/>
</dbReference>
<name>A0A9Y2IKC1_9PSEU</name>
<keyword evidence="2" id="KW-1185">Reference proteome</keyword>
<dbReference type="RefSeq" id="WP_285971960.1">
    <property type="nucleotide sequence ID" value="NZ_CP127294.1"/>
</dbReference>
<sequence length="163" mass="18371">MTADQLRFRDQRLTAWHFSAGEVLVRCPRCGECARVVVVPGAGAELREPRRLACGQCGYVRGQTGQTRYGPAPSGTVCDPYLQEPLWLQGDCGGNVLWAYNEAHLDYLEAFVVARLREKVVVGEGEWRRRMTMVAKLPAWLKAAKNRERVLRGIERMQATLQP</sequence>
<reference evidence="1 2" key="1">
    <citation type="submission" date="2023-06" db="EMBL/GenBank/DDBJ databases">
        <authorList>
            <person name="Oyuntsetseg B."/>
            <person name="Kim S.B."/>
        </authorList>
    </citation>
    <scope>NUCLEOTIDE SEQUENCE [LARGE SCALE GENOMIC DNA]</scope>
    <source>
        <strain evidence="1 2">2-15</strain>
    </source>
</reference>
<protein>
    <submittedName>
        <fullName evidence="1">TFIIB-type zinc ribbon-containing protein</fullName>
    </submittedName>
</protein>
<dbReference type="KEGG" id="acab:QRX50_11665"/>
<evidence type="ECO:0000313" key="2">
    <source>
        <dbReference type="Proteomes" id="UP001236014"/>
    </source>
</evidence>
<organism evidence="1 2">
    <name type="scientific">Amycolatopsis carbonis</name>
    <dbReference type="NCBI Taxonomy" id="715471"/>
    <lineage>
        <taxon>Bacteria</taxon>
        <taxon>Bacillati</taxon>
        <taxon>Actinomycetota</taxon>
        <taxon>Actinomycetes</taxon>
        <taxon>Pseudonocardiales</taxon>
        <taxon>Pseudonocardiaceae</taxon>
        <taxon>Amycolatopsis</taxon>
    </lineage>
</organism>
<dbReference type="AlphaFoldDB" id="A0A9Y2IKC1"/>
<accession>A0A9Y2IKC1</accession>
<evidence type="ECO:0000313" key="1">
    <source>
        <dbReference type="EMBL" id="WIX81362.1"/>
    </source>
</evidence>
<gene>
    <name evidence="1" type="ORF">QRX50_11665</name>
</gene>